<evidence type="ECO:0000313" key="2">
    <source>
        <dbReference type="EnsemblMetazoa" id="AFAF004862-PA"/>
    </source>
</evidence>
<protein>
    <submittedName>
        <fullName evidence="2">Uncharacterized protein</fullName>
    </submittedName>
</protein>
<accession>A0A182Q7Z6</accession>
<dbReference type="AlphaFoldDB" id="A0A182Q7Z6"/>
<sequence length="412" mass="46554">MQPDDRQQQQQQHQQAAVKEDFTGTGIFAQAARACPARVAPANRAERNNNETTGEPPRCRSVSVDSVIIFHNLMGDRIGPAVPPRFLLQIGHTTGHIFVLFLLSTSLLEKRAVAPSPDVLRSTSVELVVLPLTELPSVLDSFPTDSEVDCGGELGETDVAFMAPPRQEGNEQYHNGAGIIERQRMVESFHQHDTERERYEAHAARDQIGVIAKRMLLARLCHIVSQAGRVLAINVARNLVEACDEGMLNPVHQALGRHHVHAVRKHHEKLIRLPAKLLHRLYQHDQHQHGQVEPFAHVAAAQLKERGRLKHHQHTVHGDVHDREQKVRDGAQMLALAVLRFRRRPEQGVDRVLPERGQQPIAHLEHVVEYVQLDDRLALDHVVEHVRVDVQQRVAADDPDRSLEQIANFRRR</sequence>
<keyword evidence="3" id="KW-1185">Reference proteome</keyword>
<feature type="region of interest" description="Disordered" evidence="1">
    <location>
        <begin position="1"/>
        <end position="20"/>
    </location>
</feature>
<reference evidence="2" key="2">
    <citation type="submission" date="2020-05" db="UniProtKB">
        <authorList>
            <consortium name="EnsemblMetazoa"/>
        </authorList>
    </citation>
    <scope>IDENTIFICATION</scope>
    <source>
        <strain evidence="2">FAR1</strain>
    </source>
</reference>
<feature type="region of interest" description="Disordered" evidence="1">
    <location>
        <begin position="38"/>
        <end position="58"/>
    </location>
</feature>
<evidence type="ECO:0000313" key="3">
    <source>
        <dbReference type="Proteomes" id="UP000075886"/>
    </source>
</evidence>
<dbReference type="EMBL" id="AXCN02000146">
    <property type="status" value="NOT_ANNOTATED_CDS"/>
    <property type="molecule type" value="Genomic_DNA"/>
</dbReference>
<evidence type="ECO:0000256" key="1">
    <source>
        <dbReference type="SAM" id="MobiDB-lite"/>
    </source>
</evidence>
<reference evidence="3" key="1">
    <citation type="submission" date="2014-01" db="EMBL/GenBank/DDBJ databases">
        <title>The Genome Sequence of Anopheles farauti FAR1 (V2).</title>
        <authorList>
            <consortium name="The Broad Institute Genomics Platform"/>
            <person name="Neafsey D.E."/>
            <person name="Besansky N."/>
            <person name="Howell P."/>
            <person name="Walton C."/>
            <person name="Young S.K."/>
            <person name="Zeng Q."/>
            <person name="Gargeya S."/>
            <person name="Fitzgerald M."/>
            <person name="Haas B."/>
            <person name="Abouelleil A."/>
            <person name="Allen A.W."/>
            <person name="Alvarado L."/>
            <person name="Arachchi H.M."/>
            <person name="Berlin A.M."/>
            <person name="Chapman S.B."/>
            <person name="Gainer-Dewar J."/>
            <person name="Goldberg J."/>
            <person name="Griggs A."/>
            <person name="Gujja S."/>
            <person name="Hansen M."/>
            <person name="Howarth C."/>
            <person name="Imamovic A."/>
            <person name="Ireland A."/>
            <person name="Larimer J."/>
            <person name="McCowan C."/>
            <person name="Murphy C."/>
            <person name="Pearson M."/>
            <person name="Poon T.W."/>
            <person name="Priest M."/>
            <person name="Roberts A."/>
            <person name="Saif S."/>
            <person name="Shea T."/>
            <person name="Sisk P."/>
            <person name="Sykes S."/>
            <person name="Wortman J."/>
            <person name="Nusbaum C."/>
            <person name="Birren B."/>
        </authorList>
    </citation>
    <scope>NUCLEOTIDE SEQUENCE [LARGE SCALE GENOMIC DNA]</scope>
    <source>
        <strain evidence="3">FAR1</strain>
    </source>
</reference>
<dbReference type="VEuPathDB" id="VectorBase:AFAF004862"/>
<organism evidence="2 3">
    <name type="scientific">Anopheles farauti</name>
    <dbReference type="NCBI Taxonomy" id="69004"/>
    <lineage>
        <taxon>Eukaryota</taxon>
        <taxon>Metazoa</taxon>
        <taxon>Ecdysozoa</taxon>
        <taxon>Arthropoda</taxon>
        <taxon>Hexapoda</taxon>
        <taxon>Insecta</taxon>
        <taxon>Pterygota</taxon>
        <taxon>Neoptera</taxon>
        <taxon>Endopterygota</taxon>
        <taxon>Diptera</taxon>
        <taxon>Nematocera</taxon>
        <taxon>Culicoidea</taxon>
        <taxon>Culicidae</taxon>
        <taxon>Anophelinae</taxon>
        <taxon>Anopheles</taxon>
    </lineage>
</organism>
<dbReference type="Proteomes" id="UP000075886">
    <property type="component" value="Unassembled WGS sequence"/>
</dbReference>
<dbReference type="EnsemblMetazoa" id="AFAF004862-RA">
    <property type="protein sequence ID" value="AFAF004862-PA"/>
    <property type="gene ID" value="AFAF004862"/>
</dbReference>
<name>A0A182Q7Z6_9DIPT</name>
<proteinExistence type="predicted"/>